<evidence type="ECO:0000256" key="5">
    <source>
        <dbReference type="ARBA" id="ARBA00023136"/>
    </source>
</evidence>
<feature type="transmembrane region" description="Helical" evidence="6">
    <location>
        <begin position="279"/>
        <end position="297"/>
    </location>
</feature>
<feature type="transmembrane region" description="Helical" evidence="6">
    <location>
        <begin position="98"/>
        <end position="122"/>
    </location>
</feature>
<name>A0A6A7Y011_9HYPH</name>
<reference evidence="7 8" key="1">
    <citation type="submission" date="2019-09" db="EMBL/GenBank/DDBJ databases">
        <title>Segnochrobactrum spirostomi gen. nov., sp. nov., isolated from the ciliate Spirostomum cf. yagiui and description of a novel family, Segnochrobactraceae fam. nov. within the order Rhizobiales of the class Alphaproteobacteria.</title>
        <authorList>
            <person name="Akter S."/>
            <person name="Shazib S.U.A."/>
            <person name="Shin M.K."/>
        </authorList>
    </citation>
    <scope>NUCLEOTIDE SEQUENCE [LARGE SCALE GENOMIC DNA]</scope>
    <source>
        <strain evidence="7 8">Sp-1</strain>
    </source>
</reference>
<evidence type="ECO:0000313" key="8">
    <source>
        <dbReference type="Proteomes" id="UP000332515"/>
    </source>
</evidence>
<evidence type="ECO:0000256" key="3">
    <source>
        <dbReference type="ARBA" id="ARBA00022692"/>
    </source>
</evidence>
<proteinExistence type="predicted"/>
<dbReference type="PANTHER" id="PTHR33529:SF6">
    <property type="entry name" value="YJGP_YJGQ FAMILY PERMEASE"/>
    <property type="match status" value="1"/>
</dbReference>
<evidence type="ECO:0000256" key="1">
    <source>
        <dbReference type="ARBA" id="ARBA00004651"/>
    </source>
</evidence>
<organism evidence="7 8">
    <name type="scientific">Segnochrobactrum spirostomi</name>
    <dbReference type="NCBI Taxonomy" id="2608987"/>
    <lineage>
        <taxon>Bacteria</taxon>
        <taxon>Pseudomonadati</taxon>
        <taxon>Pseudomonadota</taxon>
        <taxon>Alphaproteobacteria</taxon>
        <taxon>Hyphomicrobiales</taxon>
        <taxon>Segnochrobactraceae</taxon>
        <taxon>Segnochrobactrum</taxon>
    </lineage>
</organism>
<keyword evidence="8" id="KW-1185">Reference proteome</keyword>
<feature type="transmembrane region" description="Helical" evidence="6">
    <location>
        <begin position="12"/>
        <end position="29"/>
    </location>
</feature>
<dbReference type="NCBIfam" id="TIGR04407">
    <property type="entry name" value="LptF_YjgP"/>
    <property type="match status" value="1"/>
</dbReference>
<keyword evidence="4 6" id="KW-1133">Transmembrane helix</keyword>
<dbReference type="InterPro" id="IPR005495">
    <property type="entry name" value="LptG/LptF_permease"/>
</dbReference>
<protein>
    <submittedName>
        <fullName evidence="7">LPS export ABC transporter permease LptF</fullName>
    </submittedName>
</protein>
<evidence type="ECO:0000256" key="6">
    <source>
        <dbReference type="SAM" id="Phobius"/>
    </source>
</evidence>
<dbReference type="PANTHER" id="PTHR33529">
    <property type="entry name" value="SLR0882 PROTEIN-RELATED"/>
    <property type="match status" value="1"/>
</dbReference>
<dbReference type="GO" id="GO:0015920">
    <property type="term" value="P:lipopolysaccharide transport"/>
    <property type="evidence" value="ECO:0007669"/>
    <property type="project" value="TreeGrafter"/>
</dbReference>
<gene>
    <name evidence="7" type="primary">lptF</name>
    <name evidence="7" type="ORF">F0357_03310</name>
</gene>
<keyword evidence="5 6" id="KW-0472">Membrane</keyword>
<sequence>MGLIARYIFRRAAIAFLASLAVLASVVWVTQTLRQLDLVTSKGQALGMFLSITLLAVPFLALLITPFAIVIATIVTLSNLSADSEMIAMHASGTSRGFILRPILILGVAVGLFSAFLALWAAPTGLQAVRVALTQVQVDMVATIIKPGRFIEMEPGLTFHIRNRNSSGDIEGLVLDDQRDPERGFTYLAKEGQIAQAIGRTLLVMKDGTIQRSNKKDHSLSIVRFDTYAFDLTTLTPAGVAPVFRPSERSTYDLMTMPPDENSSEMNSGRIRAELADRFSQPLYPLAFALVVFLFLGEPRTNRQSRATSVIGAVLTVAAIRLGGFGASTMAIHSPLGAALMFALPIASIVIAGGVILSDARIGLPRPIAAVIDAFSDLLTRLAARASATGTA</sequence>
<dbReference type="GO" id="GO:0043190">
    <property type="term" value="C:ATP-binding cassette (ABC) transporter complex"/>
    <property type="evidence" value="ECO:0007669"/>
    <property type="project" value="InterPro"/>
</dbReference>
<evidence type="ECO:0000313" key="7">
    <source>
        <dbReference type="EMBL" id="MQT11717.1"/>
    </source>
</evidence>
<dbReference type="GO" id="GO:0055085">
    <property type="term" value="P:transmembrane transport"/>
    <property type="evidence" value="ECO:0007669"/>
    <property type="project" value="InterPro"/>
</dbReference>
<dbReference type="Proteomes" id="UP000332515">
    <property type="component" value="Unassembled WGS sequence"/>
</dbReference>
<accession>A0A6A7Y011</accession>
<dbReference type="InterPro" id="IPR030922">
    <property type="entry name" value="LptF"/>
</dbReference>
<evidence type="ECO:0000256" key="4">
    <source>
        <dbReference type="ARBA" id="ARBA00022989"/>
    </source>
</evidence>
<comment type="caution">
    <text evidence="7">The sequence shown here is derived from an EMBL/GenBank/DDBJ whole genome shotgun (WGS) entry which is preliminary data.</text>
</comment>
<feature type="transmembrane region" description="Helical" evidence="6">
    <location>
        <begin position="338"/>
        <end position="357"/>
    </location>
</feature>
<feature type="transmembrane region" description="Helical" evidence="6">
    <location>
        <begin position="49"/>
        <end position="77"/>
    </location>
</feature>
<keyword evidence="2" id="KW-1003">Cell membrane</keyword>
<comment type="subcellular location">
    <subcellularLocation>
        <location evidence="1">Cell membrane</location>
        <topology evidence="1">Multi-pass membrane protein</topology>
    </subcellularLocation>
</comment>
<dbReference type="EMBL" id="VWNA01000001">
    <property type="protein sequence ID" value="MQT11717.1"/>
    <property type="molecule type" value="Genomic_DNA"/>
</dbReference>
<evidence type="ECO:0000256" key="2">
    <source>
        <dbReference type="ARBA" id="ARBA00022475"/>
    </source>
</evidence>
<feature type="transmembrane region" description="Helical" evidence="6">
    <location>
        <begin position="309"/>
        <end position="332"/>
    </location>
</feature>
<dbReference type="Pfam" id="PF03739">
    <property type="entry name" value="LptF_LptG"/>
    <property type="match status" value="1"/>
</dbReference>
<dbReference type="AlphaFoldDB" id="A0A6A7Y011"/>
<keyword evidence="3 6" id="KW-0812">Transmembrane</keyword>